<evidence type="ECO:0000256" key="2">
    <source>
        <dbReference type="SAM" id="SignalP"/>
    </source>
</evidence>
<accession>A0A5C7GWP1</accession>
<dbReference type="EMBL" id="VAHF01000012">
    <property type="protein sequence ID" value="TXG48917.1"/>
    <property type="molecule type" value="Genomic_DNA"/>
</dbReference>
<reference evidence="4" key="1">
    <citation type="journal article" date="2019" name="Gigascience">
        <title>De novo genome assembly of the endangered Acer yangbiense, a plant species with extremely small populations endemic to Yunnan Province, China.</title>
        <authorList>
            <person name="Yang J."/>
            <person name="Wariss H.M."/>
            <person name="Tao L."/>
            <person name="Zhang R."/>
            <person name="Yun Q."/>
            <person name="Hollingsworth P."/>
            <person name="Dao Z."/>
            <person name="Luo G."/>
            <person name="Guo H."/>
            <person name="Ma Y."/>
            <person name="Sun W."/>
        </authorList>
    </citation>
    <scope>NUCLEOTIDE SEQUENCE [LARGE SCALE GENOMIC DNA]</scope>
    <source>
        <strain evidence="4">cv. Malutang</strain>
    </source>
</reference>
<evidence type="ECO:0000313" key="4">
    <source>
        <dbReference type="Proteomes" id="UP000323000"/>
    </source>
</evidence>
<feature type="chain" id="PRO_5022996271" evidence="2">
    <location>
        <begin position="21"/>
        <end position="105"/>
    </location>
</feature>
<feature type="compositionally biased region" description="Basic and acidic residues" evidence="1">
    <location>
        <begin position="46"/>
        <end position="56"/>
    </location>
</feature>
<proteinExistence type="predicted"/>
<evidence type="ECO:0000256" key="1">
    <source>
        <dbReference type="SAM" id="MobiDB-lite"/>
    </source>
</evidence>
<feature type="signal peptide" evidence="2">
    <location>
        <begin position="1"/>
        <end position="20"/>
    </location>
</feature>
<feature type="region of interest" description="Disordered" evidence="1">
    <location>
        <begin position="46"/>
        <end position="69"/>
    </location>
</feature>
<keyword evidence="2" id="KW-0732">Signal</keyword>
<dbReference type="Proteomes" id="UP000323000">
    <property type="component" value="Chromosome 12"/>
</dbReference>
<sequence length="105" mass="12046">MGFFIEWLDCGVVVLTMGFAVEDEDNMITRSKRLKKLATVVQHEQQVGDEKVDAHQGADNQNDEEEGVIRRSQRLKKLAAVVQTPYTVPRLVKDLVYVRKNSRRC</sequence>
<keyword evidence="4" id="KW-1185">Reference proteome</keyword>
<name>A0A5C7GWP1_9ROSI</name>
<dbReference type="AlphaFoldDB" id="A0A5C7GWP1"/>
<gene>
    <name evidence="3" type="ORF">EZV62_024792</name>
</gene>
<evidence type="ECO:0000313" key="3">
    <source>
        <dbReference type="EMBL" id="TXG48917.1"/>
    </source>
</evidence>
<protein>
    <submittedName>
        <fullName evidence="3">Uncharacterized protein</fullName>
    </submittedName>
</protein>
<dbReference type="OrthoDB" id="10459872at2759"/>
<organism evidence="3 4">
    <name type="scientific">Acer yangbiense</name>
    <dbReference type="NCBI Taxonomy" id="1000413"/>
    <lineage>
        <taxon>Eukaryota</taxon>
        <taxon>Viridiplantae</taxon>
        <taxon>Streptophyta</taxon>
        <taxon>Embryophyta</taxon>
        <taxon>Tracheophyta</taxon>
        <taxon>Spermatophyta</taxon>
        <taxon>Magnoliopsida</taxon>
        <taxon>eudicotyledons</taxon>
        <taxon>Gunneridae</taxon>
        <taxon>Pentapetalae</taxon>
        <taxon>rosids</taxon>
        <taxon>malvids</taxon>
        <taxon>Sapindales</taxon>
        <taxon>Sapindaceae</taxon>
        <taxon>Hippocastanoideae</taxon>
        <taxon>Acereae</taxon>
        <taxon>Acer</taxon>
    </lineage>
</organism>
<comment type="caution">
    <text evidence="3">The sequence shown here is derived from an EMBL/GenBank/DDBJ whole genome shotgun (WGS) entry which is preliminary data.</text>
</comment>